<feature type="binding site" evidence="6">
    <location>
        <position position="259"/>
    </location>
    <ligand>
        <name>alpha-maltose 1-phosphate</name>
        <dbReference type="ChEBI" id="CHEBI:63576"/>
    </ligand>
</feature>
<keyword evidence="4 6" id="KW-0119">Carbohydrate metabolism</keyword>
<comment type="similarity">
    <text evidence="6">Belongs to the glycosyl hydrolase 13 family. GlgE subfamily.</text>
</comment>
<feature type="binding site" evidence="6">
    <location>
        <position position="390"/>
    </location>
    <ligand>
        <name>alpha-maltose 1-phosphate</name>
        <dbReference type="ChEBI" id="CHEBI:63576"/>
    </ligand>
</feature>
<dbReference type="EMBL" id="CP059404">
    <property type="protein sequence ID" value="QNE89409.1"/>
    <property type="molecule type" value="Genomic_DNA"/>
</dbReference>
<dbReference type="PANTHER" id="PTHR47786">
    <property type="entry name" value="ALPHA-1,4-GLUCAN:MALTOSE-1-PHOSPHATE MALTOSYLTRANSFERASE"/>
    <property type="match status" value="1"/>
</dbReference>
<evidence type="ECO:0000256" key="4">
    <source>
        <dbReference type="ARBA" id="ARBA00023277"/>
    </source>
</evidence>
<feature type="domain" description="Glycosyl hydrolase family 13 catalytic" evidence="7">
    <location>
        <begin position="203"/>
        <end position="532"/>
    </location>
</feature>
<feature type="active site" description="Nucleophile" evidence="6">
    <location>
        <position position="389"/>
    </location>
</feature>
<keyword evidence="2 6" id="KW-0328">Glycosyltransferase</keyword>
<evidence type="ECO:0000256" key="1">
    <source>
        <dbReference type="ARBA" id="ARBA00011738"/>
    </source>
</evidence>
<dbReference type="KEGG" id="cik:H0194_10315"/>
<sequence length="678" mass="75385">MHASLQRLNLDDIRPRISDGSLPAKAVVGEVIPVTALAWREGHDAIAATLTAWPASGSSEVRSSITMTQDPYNPDRVHGVFTPGTEGTWHFQVSVWSDTVSTWYNAMDKKLAAGQDIAALSNDIAQGIELLRRAAQDMPGKEGKPVTKAAKALGDATLPLEERVAKALSEEVRELLRTYPVRDMLIDGPVCEVLVERPKALFSSWYELFPRSTGGVDENGQPVHGTFATTAKALERVARMGFDTVYFPPIHPIGHINRKGKNNTLTTEDGDVGSPWAIGSRDGGHDAVHPELGTMEDFKALVERAEELGLEIALDLALQAAPDHPWAKENPEFFTVLPDGTIAYAENPPKKYQDIYPLNFDNAPDEIYAEIYRVVMVWVEAGVTTFRVDNPHTKPANFWAWLIAKVHATHPEVIFLSEAFTRQARLLGLAKLGFTQSYTYFTWKTTKSELMEFAQEHVGHADICRPNLFVNTPDILHESLQTGGRAMFAIRAVLAATLSPLWGVYSGYELYEHVPLAPGSEEYLDSEKYQLRPRDFQAAANAGNSLESYLRLLNHVRKENPALQQLRNLHFHPVDNDNIIAYSKADPATGNVVLVVVNLDPRNAQEASVSVDMEEIGLRPGDIFGVQDAITGAAYTWSDRNFVRLEPLRDVAHVFILPAVDQERRERLAWRKVTDYRA</sequence>
<evidence type="ECO:0000256" key="6">
    <source>
        <dbReference type="HAMAP-Rule" id="MF_02124"/>
    </source>
</evidence>
<dbReference type="PANTHER" id="PTHR47786:SF2">
    <property type="entry name" value="GLYCOSYL HYDROLASE FAMILY 13 CATALYTIC DOMAIN-CONTAINING PROTEIN"/>
    <property type="match status" value="1"/>
</dbReference>
<name>A0A7G7CP93_9CORY</name>
<dbReference type="HAMAP" id="MF_02124">
    <property type="entry name" value="GlgE"/>
    <property type="match status" value="1"/>
</dbReference>
<keyword evidence="9" id="KW-1185">Reference proteome</keyword>
<dbReference type="InterPro" id="IPR006047">
    <property type="entry name" value="GH13_cat_dom"/>
</dbReference>
<dbReference type="EC" id="2.4.99.16" evidence="6"/>
<dbReference type="Gene3D" id="2.60.40.1180">
    <property type="entry name" value="Golgi alpha-mannosidase II"/>
    <property type="match status" value="1"/>
</dbReference>
<comment type="subunit">
    <text evidence="1 6">Homodimer.</text>
</comment>
<dbReference type="InterPro" id="IPR021828">
    <property type="entry name" value="GlgE_dom_N/S"/>
</dbReference>
<feature type="active site" description="Proton donor" evidence="6">
    <location>
        <position position="418"/>
    </location>
</feature>
<dbReference type="CDD" id="cd11344">
    <property type="entry name" value="AmyAc_GlgE_like"/>
    <property type="match status" value="1"/>
</dbReference>
<dbReference type="Gene3D" id="2.60.40.10">
    <property type="entry name" value="Immunoglobulins"/>
    <property type="match status" value="1"/>
</dbReference>
<dbReference type="Pfam" id="PF11896">
    <property type="entry name" value="GlgE_dom_N_S"/>
    <property type="match status" value="1"/>
</dbReference>
<organism evidence="8 9">
    <name type="scientific">Corynebacterium incognita</name>
    <dbReference type="NCBI Taxonomy" id="2754725"/>
    <lineage>
        <taxon>Bacteria</taxon>
        <taxon>Bacillati</taxon>
        <taxon>Actinomycetota</taxon>
        <taxon>Actinomycetes</taxon>
        <taxon>Mycobacteriales</taxon>
        <taxon>Corynebacteriaceae</taxon>
        <taxon>Corynebacterium</taxon>
    </lineage>
</organism>
<keyword evidence="3 6" id="KW-0808">Transferase</keyword>
<feature type="binding site" evidence="6">
    <location>
        <position position="354"/>
    </location>
    <ligand>
        <name>alpha-maltose 1-phosphate</name>
        <dbReference type="ChEBI" id="CHEBI:63576"/>
    </ligand>
</feature>
<dbReference type="InterPro" id="IPR013780">
    <property type="entry name" value="Glyco_hydro_b"/>
</dbReference>
<dbReference type="SMART" id="SM00642">
    <property type="entry name" value="Aamy"/>
    <property type="match status" value="1"/>
</dbReference>
<proteinExistence type="inferred from homology"/>
<evidence type="ECO:0000256" key="3">
    <source>
        <dbReference type="ARBA" id="ARBA00022679"/>
    </source>
</evidence>
<accession>A0A7G7CP93</accession>
<evidence type="ECO:0000256" key="2">
    <source>
        <dbReference type="ARBA" id="ARBA00022676"/>
    </source>
</evidence>
<protein>
    <recommendedName>
        <fullName evidence="6">Alpha-1,4-glucan:maltose-1-phosphate maltosyltransferase</fullName>
        <shortName evidence="6">GMPMT</shortName>
        <ecNumber evidence="6">2.4.99.16</ecNumber>
    </recommendedName>
    <alternativeName>
        <fullName evidence="6">(1-&gt;4)-alpha-D-glucan:maltose-1-phosphate alpha-D-maltosyltransferase</fullName>
    </alternativeName>
</protein>
<dbReference type="SUPFAM" id="SSF51445">
    <property type="entry name" value="(Trans)glycosidases"/>
    <property type="match status" value="1"/>
</dbReference>
<comment type="function">
    <text evidence="6">Maltosyltransferase that uses maltose 1-phosphate (M1P) as the sugar donor to elongate linear or branched alpha-(1-&gt;4)-glucans. Is involved in a branched alpha-glucan biosynthetic pathway from trehalose, together with TreS, Mak and GlgB.</text>
</comment>
<feature type="binding site" evidence="6">
    <location>
        <position position="319"/>
    </location>
    <ligand>
        <name>alpha-maltose 1-phosphate</name>
        <dbReference type="ChEBI" id="CHEBI:63576"/>
    </ligand>
</feature>
<evidence type="ECO:0000313" key="9">
    <source>
        <dbReference type="Proteomes" id="UP000515743"/>
    </source>
</evidence>
<dbReference type="InterPro" id="IPR026585">
    <property type="entry name" value="GlgE"/>
</dbReference>
<dbReference type="InterPro" id="IPR013783">
    <property type="entry name" value="Ig-like_fold"/>
</dbReference>
<dbReference type="Pfam" id="PF21702">
    <property type="entry name" value="GLGE_C"/>
    <property type="match status" value="1"/>
</dbReference>
<dbReference type="GO" id="GO:0004553">
    <property type="term" value="F:hydrolase activity, hydrolyzing O-glycosyl compounds"/>
    <property type="evidence" value="ECO:0007669"/>
    <property type="project" value="InterPro"/>
</dbReference>
<dbReference type="AlphaFoldDB" id="A0A7G7CP93"/>
<dbReference type="RefSeq" id="WP_185175783.1">
    <property type="nucleotide sequence ID" value="NZ_CP059404.1"/>
</dbReference>
<dbReference type="InterPro" id="IPR017853">
    <property type="entry name" value="GH"/>
</dbReference>
<reference evidence="8 9" key="1">
    <citation type="submission" date="2020-07" db="EMBL/GenBank/DDBJ databases">
        <title>Complete genome and description of Corynebacterium incognita strain Marseille-Q3630 sp. nov.</title>
        <authorList>
            <person name="Boxberger M."/>
        </authorList>
    </citation>
    <scope>NUCLEOTIDE SEQUENCE [LARGE SCALE GENOMIC DNA]</scope>
    <source>
        <strain evidence="8 9">Marseille-Q3630</strain>
    </source>
</reference>
<dbReference type="InterPro" id="IPR049171">
    <property type="entry name" value="GLGE_C"/>
</dbReference>
<dbReference type="Gene3D" id="3.20.20.80">
    <property type="entry name" value="Glycosidases"/>
    <property type="match status" value="1"/>
</dbReference>
<evidence type="ECO:0000259" key="7">
    <source>
        <dbReference type="SMART" id="SM00642"/>
    </source>
</evidence>
<dbReference type="GO" id="GO:0016758">
    <property type="term" value="F:hexosyltransferase activity"/>
    <property type="evidence" value="ECO:0007669"/>
    <property type="project" value="UniProtKB-UniRule"/>
</dbReference>
<gene>
    <name evidence="6" type="primary">glgE</name>
    <name evidence="8" type="ORF">H0194_10315</name>
</gene>
<feature type="site" description="Transition state stabilizer" evidence="6">
    <location>
        <position position="474"/>
    </location>
</feature>
<dbReference type="GO" id="GO:0030979">
    <property type="term" value="P:alpha-glucan biosynthetic process"/>
    <property type="evidence" value="ECO:0007669"/>
    <property type="project" value="UniProtKB-UniRule"/>
</dbReference>
<evidence type="ECO:0000313" key="8">
    <source>
        <dbReference type="EMBL" id="QNE89409.1"/>
    </source>
</evidence>
<dbReference type="Gene3D" id="1.20.58.80">
    <property type="entry name" value="Phosphotransferase system, lactose/cellobiose-type IIA subunit"/>
    <property type="match status" value="1"/>
</dbReference>
<dbReference type="Proteomes" id="UP000515743">
    <property type="component" value="Chromosome"/>
</dbReference>
<comment type="catalytic activity">
    <reaction evidence="5 6">
        <text>alpha-maltose 1-phosphate + [(1-&gt;4)-alpha-D-glucosyl](n) = [(1-&gt;4)-alpha-D-glucosyl](n+2) + phosphate</text>
        <dbReference type="Rhea" id="RHEA:42692"/>
        <dbReference type="Rhea" id="RHEA-COMP:9584"/>
        <dbReference type="Rhea" id="RHEA-COMP:10183"/>
        <dbReference type="ChEBI" id="CHEBI:15444"/>
        <dbReference type="ChEBI" id="CHEBI:43474"/>
        <dbReference type="ChEBI" id="CHEBI:63576"/>
        <dbReference type="EC" id="2.4.99.16"/>
    </reaction>
</comment>
<evidence type="ECO:0000256" key="5">
    <source>
        <dbReference type="ARBA" id="ARBA00048735"/>
    </source>
</evidence>
<feature type="binding site" evidence="6">
    <location>
        <begin position="528"/>
        <end position="529"/>
    </location>
    <ligand>
        <name>alpha-maltose 1-phosphate</name>
        <dbReference type="ChEBI" id="CHEBI:63576"/>
    </ligand>
</feature>